<organism evidence="1 2">
    <name type="scientific">Nitrosospira multiformis</name>
    <dbReference type="NCBI Taxonomy" id="1231"/>
    <lineage>
        <taxon>Bacteria</taxon>
        <taxon>Pseudomonadati</taxon>
        <taxon>Pseudomonadota</taxon>
        <taxon>Betaproteobacteria</taxon>
        <taxon>Nitrosomonadales</taxon>
        <taxon>Nitrosomonadaceae</taxon>
        <taxon>Nitrosospira</taxon>
    </lineage>
</organism>
<evidence type="ECO:0000313" key="1">
    <source>
        <dbReference type="EMBL" id="SET70260.1"/>
    </source>
</evidence>
<dbReference type="AlphaFoldDB" id="A0A1I0GGM0"/>
<protein>
    <submittedName>
        <fullName evidence="1">Uncharacterized protein</fullName>
    </submittedName>
</protein>
<reference evidence="1 2" key="1">
    <citation type="submission" date="2016-10" db="EMBL/GenBank/DDBJ databases">
        <authorList>
            <person name="de Groot N.N."/>
        </authorList>
    </citation>
    <scope>NUCLEOTIDE SEQUENCE [LARGE SCALE GENOMIC DNA]</scope>
    <source>
        <strain evidence="1 2">Nl7</strain>
    </source>
</reference>
<dbReference type="EMBL" id="FOHI01000013">
    <property type="protein sequence ID" value="SET70260.1"/>
    <property type="molecule type" value="Genomic_DNA"/>
</dbReference>
<sequence>MSNETESNESFFARYRANNTANEKEWEEFNMRLMEQFCADFWKAGNPADVPDWIMNEIATAFIGSLIEKTSLNNSFPLPWSPADRVFTKAEERRMNIYQEITRELIRNGGKVEGVIREVAEKHGVSYETARLAYYKYKPK</sequence>
<name>A0A1I0GGM0_9PROT</name>
<dbReference type="RefSeq" id="WP_074709335.1">
    <property type="nucleotide sequence ID" value="NZ_FOHI01000013.1"/>
</dbReference>
<gene>
    <name evidence="1" type="ORF">SAMN05216412_11350</name>
</gene>
<evidence type="ECO:0000313" key="2">
    <source>
        <dbReference type="Proteomes" id="UP000183339"/>
    </source>
</evidence>
<accession>A0A1I0GGM0</accession>
<proteinExistence type="predicted"/>
<dbReference type="Proteomes" id="UP000183339">
    <property type="component" value="Unassembled WGS sequence"/>
</dbReference>